<dbReference type="PRINTS" id="PR00391">
    <property type="entry name" value="PITRANSFER"/>
</dbReference>
<evidence type="ECO:0000313" key="3">
    <source>
        <dbReference type="Proteomes" id="UP000574277"/>
    </source>
</evidence>
<dbReference type="InterPro" id="IPR001666">
    <property type="entry name" value="PI_transfer"/>
</dbReference>
<gene>
    <name evidence="2" type="primary">Pitpnm2_1</name>
    <name evidence="2" type="ORF">MESCAY_R01544</name>
</gene>
<keyword evidence="3" id="KW-1185">Reference proteome</keyword>
<evidence type="ECO:0000313" key="2">
    <source>
        <dbReference type="EMBL" id="NXL10095.1"/>
    </source>
</evidence>
<feature type="non-terminal residue" evidence="2">
    <location>
        <position position="1"/>
    </location>
</feature>
<organism evidence="2 3">
    <name type="scientific">Mesembrinibis cayennensis</name>
    <dbReference type="NCBI Taxonomy" id="1118748"/>
    <lineage>
        <taxon>Eukaryota</taxon>
        <taxon>Metazoa</taxon>
        <taxon>Chordata</taxon>
        <taxon>Craniata</taxon>
        <taxon>Vertebrata</taxon>
        <taxon>Euteleostomi</taxon>
        <taxon>Archelosauria</taxon>
        <taxon>Archosauria</taxon>
        <taxon>Dinosauria</taxon>
        <taxon>Saurischia</taxon>
        <taxon>Theropoda</taxon>
        <taxon>Coelurosauria</taxon>
        <taxon>Aves</taxon>
        <taxon>Neognathae</taxon>
        <taxon>Neoaves</taxon>
        <taxon>Aequornithes</taxon>
        <taxon>Pelecaniformes</taxon>
        <taxon>Threskiornithidae</taxon>
        <taxon>Mesembrinibis</taxon>
    </lineage>
</organism>
<dbReference type="Pfam" id="PF02121">
    <property type="entry name" value="IP_trans"/>
    <property type="match status" value="1"/>
</dbReference>
<dbReference type="PANTHER" id="PTHR10658:SF41">
    <property type="entry name" value="MEMBRANE-ASSOCIATED PHOSPHATIDYLINOSITOL TRANSFER PROTEIN 2"/>
    <property type="match status" value="1"/>
</dbReference>
<dbReference type="GO" id="GO:0035091">
    <property type="term" value="F:phosphatidylinositol binding"/>
    <property type="evidence" value="ECO:0007669"/>
    <property type="project" value="TreeGrafter"/>
</dbReference>
<dbReference type="Gene3D" id="3.30.530.20">
    <property type="match status" value="1"/>
</dbReference>
<sequence length="217" mass="25528">MLIKEYRIPLPMSVEEYRIAQLYMIQKKSREETCGEGSGVEILENRPYMDGPGGNGQYTHKVYHIGMHIPSWFRSILPKAALRVEEESWNAYPYTRTRYTCPFVEKFSIDIETYYKTDAGEHVNVFNLSPAEKRQTILDPIDIVKDPIPPHEYKAEEDPKLYKSVKTKRGPLSEDWIQEYKNNPGKYPIMCAYKLCKVEFRYWGMQSKIERFIHDVG</sequence>
<name>A0A7L0PVC2_9AVES</name>
<dbReference type="GO" id="GO:0031210">
    <property type="term" value="F:phosphatidylcholine binding"/>
    <property type="evidence" value="ECO:0007669"/>
    <property type="project" value="TreeGrafter"/>
</dbReference>
<dbReference type="AlphaFoldDB" id="A0A7L0PVC2"/>
<dbReference type="SUPFAM" id="SSF55961">
    <property type="entry name" value="Bet v1-like"/>
    <property type="match status" value="1"/>
</dbReference>
<dbReference type="GO" id="GO:0005737">
    <property type="term" value="C:cytoplasm"/>
    <property type="evidence" value="ECO:0007669"/>
    <property type="project" value="TreeGrafter"/>
</dbReference>
<dbReference type="FunFam" id="3.30.530.20:FF:000001">
    <property type="entry name" value="Phosphatidylinositol transfer protein membrane associated 2"/>
    <property type="match status" value="1"/>
</dbReference>
<feature type="domain" description="Phosphatidylinositol transfer protein N-terminal" evidence="1">
    <location>
        <begin position="1"/>
        <end position="215"/>
    </location>
</feature>
<comment type="caution">
    <text evidence="2">The sequence shown here is derived from an EMBL/GenBank/DDBJ whole genome shotgun (WGS) entry which is preliminary data.</text>
</comment>
<dbReference type="GO" id="GO:0008526">
    <property type="term" value="F:phosphatidylinositol transfer activity"/>
    <property type="evidence" value="ECO:0007669"/>
    <property type="project" value="TreeGrafter"/>
</dbReference>
<dbReference type="EMBL" id="VXAT01017777">
    <property type="protein sequence ID" value="NXL10095.1"/>
    <property type="molecule type" value="Genomic_DNA"/>
</dbReference>
<accession>A0A7L0PVC2</accession>
<proteinExistence type="predicted"/>
<feature type="non-terminal residue" evidence="2">
    <location>
        <position position="217"/>
    </location>
</feature>
<dbReference type="InterPro" id="IPR023393">
    <property type="entry name" value="START-like_dom_sf"/>
</dbReference>
<dbReference type="Proteomes" id="UP000574277">
    <property type="component" value="Unassembled WGS sequence"/>
</dbReference>
<protein>
    <submittedName>
        <fullName evidence="2">PITM2 protein</fullName>
    </submittedName>
</protein>
<dbReference type="InterPro" id="IPR055261">
    <property type="entry name" value="PI_transfer_N"/>
</dbReference>
<dbReference type="PANTHER" id="PTHR10658">
    <property type="entry name" value="PHOSPHATIDYLINOSITOL TRANSFER PROTEIN"/>
    <property type="match status" value="1"/>
</dbReference>
<dbReference type="GO" id="GO:0008525">
    <property type="term" value="F:phosphatidylcholine transporter activity"/>
    <property type="evidence" value="ECO:0007669"/>
    <property type="project" value="TreeGrafter"/>
</dbReference>
<evidence type="ECO:0000259" key="1">
    <source>
        <dbReference type="Pfam" id="PF02121"/>
    </source>
</evidence>
<reference evidence="2 3" key="1">
    <citation type="submission" date="2019-09" db="EMBL/GenBank/DDBJ databases">
        <title>Bird 10,000 Genomes (B10K) Project - Family phase.</title>
        <authorList>
            <person name="Zhang G."/>
        </authorList>
    </citation>
    <scope>NUCLEOTIDE SEQUENCE [LARGE SCALE GENOMIC DNA]</scope>
    <source>
        <strain evidence="2">B10K-DU-001-44</strain>
        <tissue evidence="2">Muscle</tissue>
    </source>
</reference>